<organism evidence="1 2">
    <name type="scientific">Favolaschia claudopus</name>
    <dbReference type="NCBI Taxonomy" id="2862362"/>
    <lineage>
        <taxon>Eukaryota</taxon>
        <taxon>Fungi</taxon>
        <taxon>Dikarya</taxon>
        <taxon>Basidiomycota</taxon>
        <taxon>Agaricomycotina</taxon>
        <taxon>Agaricomycetes</taxon>
        <taxon>Agaricomycetidae</taxon>
        <taxon>Agaricales</taxon>
        <taxon>Marasmiineae</taxon>
        <taxon>Mycenaceae</taxon>
        <taxon>Favolaschia</taxon>
    </lineage>
</organism>
<dbReference type="AlphaFoldDB" id="A0AAW0DQT4"/>
<comment type="caution">
    <text evidence="1">The sequence shown here is derived from an EMBL/GenBank/DDBJ whole genome shotgun (WGS) entry which is preliminary data.</text>
</comment>
<dbReference type="EMBL" id="JAWWNJ010000005">
    <property type="protein sequence ID" value="KAK7055262.1"/>
    <property type="molecule type" value="Genomic_DNA"/>
</dbReference>
<protein>
    <recommendedName>
        <fullName evidence="3">AB hydrolase-1 domain-containing protein</fullName>
    </recommendedName>
</protein>
<dbReference type="Proteomes" id="UP001362999">
    <property type="component" value="Unassembled WGS sequence"/>
</dbReference>
<gene>
    <name evidence="1" type="ORF">R3P38DRAFT_2846065</name>
</gene>
<accession>A0AAW0DQT4</accession>
<dbReference type="Gene3D" id="3.40.50.1820">
    <property type="entry name" value="alpha/beta hydrolase"/>
    <property type="match status" value="1"/>
</dbReference>
<keyword evidence="2" id="KW-1185">Reference proteome</keyword>
<evidence type="ECO:0008006" key="3">
    <source>
        <dbReference type="Google" id="ProtNLM"/>
    </source>
</evidence>
<feature type="non-terminal residue" evidence="1">
    <location>
        <position position="1"/>
    </location>
</feature>
<dbReference type="SUPFAM" id="SSF53474">
    <property type="entry name" value="alpha/beta-Hydrolases"/>
    <property type="match status" value="1"/>
</dbReference>
<evidence type="ECO:0000313" key="2">
    <source>
        <dbReference type="Proteomes" id="UP001362999"/>
    </source>
</evidence>
<name>A0AAW0DQT4_9AGAR</name>
<reference evidence="1 2" key="1">
    <citation type="journal article" date="2024" name="J Genomics">
        <title>Draft genome sequencing and assembly of Favolaschia claudopus CIRM-BRFM 2984 isolated from oak limbs.</title>
        <authorList>
            <person name="Navarro D."/>
            <person name="Drula E."/>
            <person name="Chaduli D."/>
            <person name="Cazenave R."/>
            <person name="Ahrendt S."/>
            <person name="Wang J."/>
            <person name="Lipzen A."/>
            <person name="Daum C."/>
            <person name="Barry K."/>
            <person name="Grigoriev I.V."/>
            <person name="Favel A."/>
            <person name="Rosso M.N."/>
            <person name="Martin F."/>
        </authorList>
    </citation>
    <scope>NUCLEOTIDE SEQUENCE [LARGE SCALE GENOMIC DNA]</scope>
    <source>
        <strain evidence="1 2">CIRM-BRFM 2984</strain>
    </source>
</reference>
<dbReference type="InterPro" id="IPR029058">
    <property type="entry name" value="AB_hydrolase_fold"/>
</dbReference>
<proteinExistence type="predicted"/>
<evidence type="ECO:0000313" key="1">
    <source>
        <dbReference type="EMBL" id="KAK7055262.1"/>
    </source>
</evidence>
<feature type="non-terminal residue" evidence="1">
    <location>
        <position position="340"/>
    </location>
</feature>
<sequence length="340" mass="37032">PIMTLQTLPVDANGTVLAYTDTGKPATDTYTTIFAIHGMNFNGLVFKRLGAAAAKQNIRLVAVNRRQYEGSTPYAGAEGFIPITGSDEEKAGFLASRGIELANFVSTFIEKNELPPISADGKTGGVAFLSWSAGSTLPCAAIANIGSLSADAQARFKSHLRAHVMYETPSLALGLPLPPDNWSPHIDKSIPEEKHALMFTSWISGYFDHGDLSTRDLKVLNYHVPSPYRRPSIYDMTKEEVDSMVDMRVVEIPAMFMSMAQANAAYKKALFDKEIKTLVPSLKTTYITGDATASYSIAALWSIEDDNKAEGGNVKTVVVPGVNHFFHWEDSEGALKVFLD</sequence>